<evidence type="ECO:0000313" key="3">
    <source>
        <dbReference type="Proteomes" id="UP000541810"/>
    </source>
</evidence>
<evidence type="ECO:0000256" key="1">
    <source>
        <dbReference type="SAM" id="SignalP"/>
    </source>
</evidence>
<comment type="caution">
    <text evidence="2">The sequence shown here is derived from an EMBL/GenBank/DDBJ whole genome shotgun (WGS) entry which is preliminary data.</text>
</comment>
<feature type="signal peptide" evidence="1">
    <location>
        <begin position="1"/>
        <end position="18"/>
    </location>
</feature>
<dbReference type="EMBL" id="JACHGY010000001">
    <property type="protein sequence ID" value="MBB6428729.1"/>
    <property type="molecule type" value="Genomic_DNA"/>
</dbReference>
<dbReference type="PROSITE" id="PS51257">
    <property type="entry name" value="PROKAR_LIPOPROTEIN"/>
    <property type="match status" value="1"/>
</dbReference>
<dbReference type="AlphaFoldDB" id="A0A7X0LJG3"/>
<keyword evidence="3" id="KW-1185">Reference proteome</keyword>
<proteinExistence type="predicted"/>
<keyword evidence="1" id="KW-0732">Signal</keyword>
<accession>A0A7X0LJG3</accession>
<sequence>MKLKLALPVLAASLFAVGCQSSGVYSLTGDTQSTTATAAAEAPQDYFQTQEYRDTQDLFDHGYVTDRDLY</sequence>
<reference evidence="2 3" key="1">
    <citation type="submission" date="2020-08" db="EMBL/GenBank/DDBJ databases">
        <title>Genomic Encyclopedia of Type Strains, Phase IV (KMG-IV): sequencing the most valuable type-strain genomes for metagenomic binning, comparative biology and taxonomic classification.</title>
        <authorList>
            <person name="Goeker M."/>
        </authorList>
    </citation>
    <scope>NUCLEOTIDE SEQUENCE [LARGE SCALE GENOMIC DNA]</scope>
    <source>
        <strain evidence="2 3">DSM 103725</strain>
    </source>
</reference>
<feature type="chain" id="PRO_5031189313" evidence="1">
    <location>
        <begin position="19"/>
        <end position="70"/>
    </location>
</feature>
<protein>
    <submittedName>
        <fullName evidence="2">Uncharacterized protein</fullName>
    </submittedName>
</protein>
<dbReference type="RefSeq" id="WP_184676125.1">
    <property type="nucleotide sequence ID" value="NZ_JACHGY010000001.1"/>
</dbReference>
<name>A0A7X0LJG3_9BACT</name>
<gene>
    <name evidence="2" type="ORF">HNQ40_000535</name>
</gene>
<evidence type="ECO:0000313" key="2">
    <source>
        <dbReference type="EMBL" id="MBB6428729.1"/>
    </source>
</evidence>
<organism evidence="2 3">
    <name type="scientific">Algisphaera agarilytica</name>
    <dbReference type="NCBI Taxonomy" id="1385975"/>
    <lineage>
        <taxon>Bacteria</taxon>
        <taxon>Pseudomonadati</taxon>
        <taxon>Planctomycetota</taxon>
        <taxon>Phycisphaerae</taxon>
        <taxon>Phycisphaerales</taxon>
        <taxon>Phycisphaeraceae</taxon>
        <taxon>Algisphaera</taxon>
    </lineage>
</organism>
<dbReference type="Proteomes" id="UP000541810">
    <property type="component" value="Unassembled WGS sequence"/>
</dbReference>